<sequence length="148" mass="17037">MRHHVVAAYNIHLRDLARTILQHHPRHIWQIPLTNGCTNNRTSTPDNVTGDGRKKQTTLTIGFVHPQVRQHITGHCQIILINIFSTDPYTAKVSVPKSGTDNTRVRIILKEKPEERWQPEIIRRENRSATANEGISLWYLRVFARGPP</sequence>
<dbReference type="Proteomes" id="UP001359485">
    <property type="component" value="Unassembled WGS sequence"/>
</dbReference>
<name>A0ABR1B5I5_POLSC</name>
<organism evidence="1 2">
    <name type="scientific">Polyplax serrata</name>
    <name type="common">Common mouse louse</name>
    <dbReference type="NCBI Taxonomy" id="468196"/>
    <lineage>
        <taxon>Eukaryota</taxon>
        <taxon>Metazoa</taxon>
        <taxon>Ecdysozoa</taxon>
        <taxon>Arthropoda</taxon>
        <taxon>Hexapoda</taxon>
        <taxon>Insecta</taxon>
        <taxon>Pterygota</taxon>
        <taxon>Neoptera</taxon>
        <taxon>Paraneoptera</taxon>
        <taxon>Psocodea</taxon>
        <taxon>Troctomorpha</taxon>
        <taxon>Phthiraptera</taxon>
        <taxon>Anoplura</taxon>
        <taxon>Polyplacidae</taxon>
        <taxon>Polyplax</taxon>
    </lineage>
</organism>
<protein>
    <submittedName>
        <fullName evidence="1">Uncharacterized protein</fullName>
    </submittedName>
</protein>
<evidence type="ECO:0000313" key="2">
    <source>
        <dbReference type="Proteomes" id="UP001359485"/>
    </source>
</evidence>
<reference evidence="1 2" key="1">
    <citation type="submission" date="2023-09" db="EMBL/GenBank/DDBJ databases">
        <title>Genomes of two closely related lineages of the louse Polyplax serrata with different host specificities.</title>
        <authorList>
            <person name="Martinu J."/>
            <person name="Tarabai H."/>
            <person name="Stefka J."/>
            <person name="Hypsa V."/>
        </authorList>
    </citation>
    <scope>NUCLEOTIDE SEQUENCE [LARGE SCALE GENOMIC DNA]</scope>
    <source>
        <strain evidence="1">98ZLc_SE</strain>
    </source>
</reference>
<keyword evidence="2" id="KW-1185">Reference proteome</keyword>
<proteinExistence type="predicted"/>
<gene>
    <name evidence="1" type="ORF">RUM44_000425</name>
</gene>
<comment type="caution">
    <text evidence="1">The sequence shown here is derived from an EMBL/GenBank/DDBJ whole genome shotgun (WGS) entry which is preliminary data.</text>
</comment>
<dbReference type="EMBL" id="JAWJWF010000003">
    <property type="protein sequence ID" value="KAK6635174.1"/>
    <property type="molecule type" value="Genomic_DNA"/>
</dbReference>
<accession>A0ABR1B5I5</accession>
<evidence type="ECO:0000313" key="1">
    <source>
        <dbReference type="EMBL" id="KAK6635174.1"/>
    </source>
</evidence>